<name>A0A0C2BSK9_9BURK</name>
<keyword evidence="2" id="KW-1185">Reference proteome</keyword>
<dbReference type="GO" id="GO:0003677">
    <property type="term" value="F:DNA binding"/>
    <property type="evidence" value="ECO:0007669"/>
    <property type="project" value="InterPro"/>
</dbReference>
<gene>
    <name evidence="1" type="ORF">TSA66_22975</name>
</gene>
<reference evidence="1 2" key="1">
    <citation type="submission" date="2014-12" db="EMBL/GenBank/DDBJ databases">
        <title>Denitrispirillum autotrophicum gen. nov., sp. nov., Denitrifying, Facultatively Autotrophic Bacteria Isolated from Rice Paddy Soil.</title>
        <authorList>
            <person name="Ishii S."/>
            <person name="Ashida N."/>
            <person name="Ohno H."/>
            <person name="Otsuka S."/>
            <person name="Yokota A."/>
            <person name="Senoo K."/>
        </authorList>
    </citation>
    <scope>NUCLEOTIDE SEQUENCE [LARGE SCALE GENOMIC DNA]</scope>
    <source>
        <strain evidence="1 2">TSA66</strain>
    </source>
</reference>
<sequence length="105" mass="12362">MALPGFHEVISDSAGELRRRIADRVRVERRRLELSQKEFADRCGIPLRTFKRFEQGQCDSLEVFLNIVVRFERVVALELLFPPKPAVVVQRRTLITALERMKQRR</sequence>
<evidence type="ECO:0000313" key="1">
    <source>
        <dbReference type="EMBL" id="KIF83049.1"/>
    </source>
</evidence>
<dbReference type="STRING" id="709839.TSA66_22975"/>
<dbReference type="EMBL" id="JWJG01000028">
    <property type="protein sequence ID" value="KIF83049.1"/>
    <property type="molecule type" value="Genomic_DNA"/>
</dbReference>
<dbReference type="Gene3D" id="1.10.260.40">
    <property type="entry name" value="lambda repressor-like DNA-binding domains"/>
    <property type="match status" value="1"/>
</dbReference>
<accession>A0A0C2BSK9</accession>
<protein>
    <recommendedName>
        <fullName evidence="3">HTH cro/C1-type domain-containing protein</fullName>
    </recommendedName>
</protein>
<dbReference type="OrthoDB" id="9134063at2"/>
<proteinExistence type="predicted"/>
<evidence type="ECO:0008006" key="3">
    <source>
        <dbReference type="Google" id="ProtNLM"/>
    </source>
</evidence>
<organism evidence="1 2">
    <name type="scientific">Noviherbaspirillum autotrophicum</name>
    <dbReference type="NCBI Taxonomy" id="709839"/>
    <lineage>
        <taxon>Bacteria</taxon>
        <taxon>Pseudomonadati</taxon>
        <taxon>Pseudomonadota</taxon>
        <taxon>Betaproteobacteria</taxon>
        <taxon>Burkholderiales</taxon>
        <taxon>Oxalobacteraceae</taxon>
        <taxon>Noviherbaspirillum</taxon>
    </lineage>
</organism>
<dbReference type="SUPFAM" id="SSF47413">
    <property type="entry name" value="lambda repressor-like DNA-binding domains"/>
    <property type="match status" value="1"/>
</dbReference>
<dbReference type="InterPro" id="IPR010982">
    <property type="entry name" value="Lambda_DNA-bd_dom_sf"/>
</dbReference>
<comment type="caution">
    <text evidence="1">The sequence shown here is derived from an EMBL/GenBank/DDBJ whole genome shotgun (WGS) entry which is preliminary data.</text>
</comment>
<dbReference type="Proteomes" id="UP000031572">
    <property type="component" value="Unassembled WGS sequence"/>
</dbReference>
<evidence type="ECO:0000313" key="2">
    <source>
        <dbReference type="Proteomes" id="UP000031572"/>
    </source>
</evidence>
<dbReference type="AlphaFoldDB" id="A0A0C2BSK9"/>
<dbReference type="RefSeq" id="WP_040041681.1">
    <property type="nucleotide sequence ID" value="NZ_JWJG01000028.1"/>
</dbReference>